<dbReference type="Proteomes" id="UP000076798">
    <property type="component" value="Unassembled WGS sequence"/>
</dbReference>
<keyword evidence="3" id="KW-1185">Reference proteome</keyword>
<protein>
    <submittedName>
        <fullName evidence="2">Uncharacterized protein</fullName>
    </submittedName>
</protein>
<sequence>MAHEGESGCRHVMKSLLAVGFSSIHSIFILTLRKDLDSLMTVAGYPVLRDVDPSVLKVNPHGVPPARGEHAKR</sequence>
<keyword evidence="1" id="KW-0472">Membrane</keyword>
<gene>
    <name evidence="2" type="ORF">SISSUDRAFT_637872</name>
</gene>
<dbReference type="EMBL" id="KV428432">
    <property type="protein sequence ID" value="KZT31896.1"/>
    <property type="molecule type" value="Genomic_DNA"/>
</dbReference>
<feature type="transmembrane region" description="Helical" evidence="1">
    <location>
        <begin position="12"/>
        <end position="32"/>
    </location>
</feature>
<organism evidence="2 3">
    <name type="scientific">Sistotremastrum suecicum HHB10207 ss-3</name>
    <dbReference type="NCBI Taxonomy" id="1314776"/>
    <lineage>
        <taxon>Eukaryota</taxon>
        <taxon>Fungi</taxon>
        <taxon>Dikarya</taxon>
        <taxon>Basidiomycota</taxon>
        <taxon>Agaricomycotina</taxon>
        <taxon>Agaricomycetes</taxon>
        <taxon>Sistotremastrales</taxon>
        <taxon>Sistotremastraceae</taxon>
        <taxon>Sistotremastrum</taxon>
    </lineage>
</organism>
<evidence type="ECO:0000313" key="3">
    <source>
        <dbReference type="Proteomes" id="UP000076798"/>
    </source>
</evidence>
<evidence type="ECO:0000313" key="2">
    <source>
        <dbReference type="EMBL" id="KZT31896.1"/>
    </source>
</evidence>
<accession>A0A165X744</accession>
<keyword evidence="1" id="KW-1133">Transmembrane helix</keyword>
<name>A0A165X744_9AGAM</name>
<dbReference type="AlphaFoldDB" id="A0A165X744"/>
<evidence type="ECO:0000256" key="1">
    <source>
        <dbReference type="SAM" id="Phobius"/>
    </source>
</evidence>
<reference evidence="2 3" key="1">
    <citation type="journal article" date="2016" name="Mol. Biol. Evol.">
        <title>Comparative Genomics of Early-Diverging Mushroom-Forming Fungi Provides Insights into the Origins of Lignocellulose Decay Capabilities.</title>
        <authorList>
            <person name="Nagy L.G."/>
            <person name="Riley R."/>
            <person name="Tritt A."/>
            <person name="Adam C."/>
            <person name="Daum C."/>
            <person name="Floudas D."/>
            <person name="Sun H."/>
            <person name="Yadav J.S."/>
            <person name="Pangilinan J."/>
            <person name="Larsson K.H."/>
            <person name="Matsuura K."/>
            <person name="Barry K."/>
            <person name="Labutti K."/>
            <person name="Kuo R."/>
            <person name="Ohm R.A."/>
            <person name="Bhattacharya S.S."/>
            <person name="Shirouzu T."/>
            <person name="Yoshinaga Y."/>
            <person name="Martin F.M."/>
            <person name="Grigoriev I.V."/>
            <person name="Hibbett D.S."/>
        </authorList>
    </citation>
    <scope>NUCLEOTIDE SEQUENCE [LARGE SCALE GENOMIC DNA]</scope>
    <source>
        <strain evidence="2 3">HHB10207 ss-3</strain>
    </source>
</reference>
<dbReference type="STRING" id="1314776.A0A165X744"/>
<proteinExistence type="predicted"/>
<keyword evidence="1" id="KW-0812">Transmembrane</keyword>